<feature type="transmembrane region" description="Helical" evidence="1">
    <location>
        <begin position="56"/>
        <end position="79"/>
    </location>
</feature>
<keyword evidence="3" id="KW-1185">Reference proteome</keyword>
<protein>
    <submittedName>
        <fullName evidence="2">Putative membrane protein DUF2306</fullName>
    </submittedName>
</protein>
<reference evidence="2 3" key="1">
    <citation type="journal article" date="2015" name="Stand. Genomic Sci.">
        <title>Genomic Encyclopedia of Bacterial and Archaeal Type Strains, Phase III: the genomes of soil and plant-associated and newly described type strains.</title>
        <authorList>
            <person name="Whitman W.B."/>
            <person name="Woyke T."/>
            <person name="Klenk H.P."/>
            <person name="Zhou Y."/>
            <person name="Lilburn T.G."/>
            <person name="Beck B.J."/>
            <person name="De Vos P."/>
            <person name="Vandamme P."/>
            <person name="Eisen J.A."/>
            <person name="Garrity G."/>
            <person name="Hugenholtz P."/>
            <person name="Kyrpides N.C."/>
        </authorList>
    </citation>
    <scope>NUCLEOTIDE SEQUENCE [LARGE SCALE GENOMIC DNA]</scope>
    <source>
        <strain evidence="2 3">CGMCC 1.7748</strain>
    </source>
</reference>
<name>A0A562K2B9_SPHWJ</name>
<organism evidence="2 3">
    <name type="scientific">Sphingobium wenxiniae (strain DSM 21828 / CGMCC 1.7748 / JZ-1)</name>
    <dbReference type="NCBI Taxonomy" id="595605"/>
    <lineage>
        <taxon>Bacteria</taxon>
        <taxon>Pseudomonadati</taxon>
        <taxon>Pseudomonadota</taxon>
        <taxon>Alphaproteobacteria</taxon>
        <taxon>Sphingomonadales</taxon>
        <taxon>Sphingomonadaceae</taxon>
        <taxon>Sphingobium</taxon>
    </lineage>
</organism>
<feature type="transmembrane region" description="Helical" evidence="1">
    <location>
        <begin position="156"/>
        <end position="175"/>
    </location>
</feature>
<keyword evidence="1" id="KW-1133">Transmembrane helix</keyword>
<keyword evidence="1" id="KW-0812">Transmembrane</keyword>
<dbReference type="Proteomes" id="UP000316624">
    <property type="component" value="Unassembled WGS sequence"/>
</dbReference>
<comment type="caution">
    <text evidence="2">The sequence shown here is derived from an EMBL/GenBank/DDBJ whole genome shotgun (WGS) entry which is preliminary data.</text>
</comment>
<dbReference type="InterPro" id="IPR018750">
    <property type="entry name" value="DUF2306_membrane"/>
</dbReference>
<evidence type="ECO:0000313" key="2">
    <source>
        <dbReference type="EMBL" id="TWH89374.1"/>
    </source>
</evidence>
<dbReference type="AlphaFoldDB" id="A0A562K2B9"/>
<dbReference type="EMBL" id="VLKK01000036">
    <property type="protein sequence ID" value="TWH89374.1"/>
    <property type="molecule type" value="Genomic_DNA"/>
</dbReference>
<gene>
    <name evidence="2" type="ORF">IQ35_03921</name>
</gene>
<feature type="transmembrane region" description="Helical" evidence="1">
    <location>
        <begin position="99"/>
        <end position="116"/>
    </location>
</feature>
<sequence>MGRDGAMPSLTLDNRKGKRGRPALAILAAILPIGVGLISLRYGLPGKPGAAPLPNVAIHPVALTLHAVPAALALIAVPFQLHPGFRARHRLAHRRIGRAYVGLVFVAAPAALWIAPSALGGAISAAGFTALALGWMATTARGLTAARGGRFADHHVWMTRSAALALSAVTLRLYLPLASLAGTDFVMAYRAVSWGCWVPNLIVAEWWLRARGLASGAL</sequence>
<dbReference type="Pfam" id="PF10067">
    <property type="entry name" value="DUF2306"/>
    <property type="match status" value="1"/>
</dbReference>
<feature type="transmembrane region" description="Helical" evidence="1">
    <location>
        <begin position="122"/>
        <end position="144"/>
    </location>
</feature>
<proteinExistence type="predicted"/>
<keyword evidence="1" id="KW-0472">Membrane</keyword>
<feature type="transmembrane region" description="Helical" evidence="1">
    <location>
        <begin position="23"/>
        <end position="44"/>
    </location>
</feature>
<evidence type="ECO:0000256" key="1">
    <source>
        <dbReference type="SAM" id="Phobius"/>
    </source>
</evidence>
<accession>A0A562K2B9</accession>
<evidence type="ECO:0000313" key="3">
    <source>
        <dbReference type="Proteomes" id="UP000316624"/>
    </source>
</evidence>